<protein>
    <recommendedName>
        <fullName evidence="4">DUF4252 domain-containing protein</fullName>
    </recommendedName>
</protein>
<sequence length="175" mass="20599">MKNIILTISALLFSLYAFSQDTTSTQTAVFNLPKGSKKLSKQQYSDYSKSFKKRPDLLPNDHTYTKDGLLIIIRNRAIEYNIKTPLQKRKMQLDDGFKEAKLYVLQSSIENIDGMNYLIFEYKIDGDYRLNFYTDYVNDSYTIGIINYKSEDREKAHQYLDKLLKNLRFKRVANE</sequence>
<reference evidence="2" key="2">
    <citation type="submission" date="2020-09" db="EMBL/GenBank/DDBJ databases">
        <authorList>
            <person name="Sun Q."/>
            <person name="Sedlacek I."/>
        </authorList>
    </citation>
    <scope>NUCLEOTIDE SEQUENCE</scope>
    <source>
        <strain evidence="2">CCM 8711</strain>
    </source>
</reference>
<dbReference type="AlphaFoldDB" id="A0A917J6Z4"/>
<proteinExistence type="predicted"/>
<evidence type="ECO:0000256" key="1">
    <source>
        <dbReference type="SAM" id="SignalP"/>
    </source>
</evidence>
<feature type="signal peptide" evidence="1">
    <location>
        <begin position="1"/>
        <end position="19"/>
    </location>
</feature>
<evidence type="ECO:0000313" key="2">
    <source>
        <dbReference type="EMBL" id="GGI50305.1"/>
    </source>
</evidence>
<evidence type="ECO:0000313" key="3">
    <source>
        <dbReference type="Proteomes" id="UP000662074"/>
    </source>
</evidence>
<evidence type="ECO:0008006" key="4">
    <source>
        <dbReference type="Google" id="ProtNLM"/>
    </source>
</evidence>
<comment type="caution">
    <text evidence="2">The sequence shown here is derived from an EMBL/GenBank/DDBJ whole genome shotgun (WGS) entry which is preliminary data.</text>
</comment>
<dbReference type="EMBL" id="BMDO01000003">
    <property type="protein sequence ID" value="GGI50305.1"/>
    <property type="molecule type" value="Genomic_DNA"/>
</dbReference>
<organism evidence="2 3">
    <name type="scientific">Mucilaginibacter galii</name>
    <dbReference type="NCBI Taxonomy" id="2005073"/>
    <lineage>
        <taxon>Bacteria</taxon>
        <taxon>Pseudomonadati</taxon>
        <taxon>Bacteroidota</taxon>
        <taxon>Sphingobacteriia</taxon>
        <taxon>Sphingobacteriales</taxon>
        <taxon>Sphingobacteriaceae</taxon>
        <taxon>Mucilaginibacter</taxon>
    </lineage>
</organism>
<feature type="chain" id="PRO_5037102781" description="DUF4252 domain-containing protein" evidence="1">
    <location>
        <begin position="20"/>
        <end position="175"/>
    </location>
</feature>
<accession>A0A917J6Z4</accession>
<dbReference type="Proteomes" id="UP000662074">
    <property type="component" value="Unassembled WGS sequence"/>
</dbReference>
<gene>
    <name evidence="2" type="ORF">GCM10011425_15170</name>
</gene>
<name>A0A917J6Z4_9SPHI</name>
<keyword evidence="3" id="KW-1185">Reference proteome</keyword>
<reference evidence="2" key="1">
    <citation type="journal article" date="2014" name="Int. J. Syst. Evol. Microbiol.">
        <title>Complete genome sequence of Corynebacterium casei LMG S-19264T (=DSM 44701T), isolated from a smear-ripened cheese.</title>
        <authorList>
            <consortium name="US DOE Joint Genome Institute (JGI-PGF)"/>
            <person name="Walter F."/>
            <person name="Albersmeier A."/>
            <person name="Kalinowski J."/>
            <person name="Ruckert C."/>
        </authorList>
    </citation>
    <scope>NUCLEOTIDE SEQUENCE</scope>
    <source>
        <strain evidence="2">CCM 8711</strain>
    </source>
</reference>
<dbReference type="RefSeq" id="WP_188415369.1">
    <property type="nucleotide sequence ID" value="NZ_BMDO01000003.1"/>
</dbReference>
<keyword evidence="1" id="KW-0732">Signal</keyword>